<dbReference type="PROSITE" id="PS00710">
    <property type="entry name" value="PGM_PMM"/>
    <property type="match status" value="1"/>
</dbReference>
<sequence>MEREFEDANSCWKTILSDVIKHKELLSEIEVFARGNKAPSKIVFGTSGWRGEIGTDFTFSNVHIVTLAIIEMLKVQDSDVMRAMGVSDFEEVKRRGVIVGHDNRLLGRDFSMEVLGLLQKEGIKTWYAGEAPTPEFSAGIEMLNAAFAINLTPSHNPANYAGFKFNPSDGGPAGPEITTKIEQIANRMMAEFLQPGPVIPKGVENIDLTSLYIRYVNERKTVDVGRIRDFIGKTDCLICIDNVHGATRGCVQKILGETDKIVYLRTSDDYLFGGVAPEPSERNMAGVEMTLKGSVSMLKLGVIMDPDGDRIRFSDGNVQIPMNYFGAMALHFLCVHKGISGVAVKSVGTSNLVNAIAERLGVSVIETKVGFKNFRPYLLKSASQRAIIAFEESDGISGYNHTLEKDALFGLLLAIEMMAVTGKNLSEYLKEIMDEFGYYYPDRSGIEVDKSLVGEPLVRKLSVIQERYKKGASLKIGGSEKKVKDVITVDGTKLVFNDGSWLMIRPSGTEPKVRFYIEARTEESKKAVFEAAQKLTKEALGA</sequence>
<dbReference type="InterPro" id="IPR005841">
    <property type="entry name" value="Alpha-D-phosphohexomutase_SF"/>
</dbReference>
<reference evidence="13" key="1">
    <citation type="submission" date="2018-03" db="EMBL/GenBank/DDBJ databases">
        <authorList>
            <person name="Zecchin S."/>
        </authorList>
    </citation>
    <scope>NUCLEOTIDE SEQUENCE [LARGE SCALE GENOMIC DNA]</scope>
</reference>
<dbReference type="AlphaFoldDB" id="A0A2U3QJ12"/>
<keyword evidence="13" id="KW-1185">Reference proteome</keyword>
<dbReference type="InterPro" id="IPR036900">
    <property type="entry name" value="A-D-PHexomutase_C_sf"/>
</dbReference>
<dbReference type="Pfam" id="PF02878">
    <property type="entry name" value="PGM_PMM_I"/>
    <property type="match status" value="1"/>
</dbReference>
<keyword evidence="5 7" id="KW-0460">Magnesium</keyword>
<dbReference type="PANTHER" id="PTHR45745:SF1">
    <property type="entry name" value="PHOSPHOGLUCOMUTASE 2B-RELATED"/>
    <property type="match status" value="1"/>
</dbReference>
<dbReference type="InterPro" id="IPR005846">
    <property type="entry name" value="A-D-PHexomutase_a/b/a-III"/>
</dbReference>
<dbReference type="GO" id="GO:0006166">
    <property type="term" value="P:purine ribonucleoside salvage"/>
    <property type="evidence" value="ECO:0007669"/>
    <property type="project" value="TreeGrafter"/>
</dbReference>
<feature type="domain" description="Alpha-D-phosphohexomutase C-terminal" evidence="8">
    <location>
        <begin position="483"/>
        <end position="531"/>
    </location>
</feature>
<organism evidence="12 13">
    <name type="scientific">Candidatus Sulfobium mesophilum</name>
    <dbReference type="NCBI Taxonomy" id="2016548"/>
    <lineage>
        <taxon>Bacteria</taxon>
        <taxon>Pseudomonadati</taxon>
        <taxon>Nitrospirota</taxon>
        <taxon>Nitrospiria</taxon>
        <taxon>Nitrospirales</taxon>
        <taxon>Nitrospiraceae</taxon>
        <taxon>Candidatus Sulfobium</taxon>
    </lineage>
</organism>
<gene>
    <name evidence="12" type="ORF">NBG4_510016</name>
</gene>
<dbReference type="Gene3D" id="3.40.120.10">
    <property type="entry name" value="Alpha-D-Glucose-1,6-Bisphosphate, subunit A, domain 3"/>
    <property type="match status" value="3"/>
</dbReference>
<dbReference type="PRINTS" id="PR00509">
    <property type="entry name" value="PGMPMM"/>
</dbReference>
<proteinExistence type="inferred from homology"/>
<dbReference type="Pfam" id="PF02880">
    <property type="entry name" value="PGM_PMM_III"/>
    <property type="match status" value="1"/>
</dbReference>
<comment type="cofactor">
    <cofactor evidence="1">
        <name>Mg(2+)</name>
        <dbReference type="ChEBI" id="CHEBI:18420"/>
    </cofactor>
</comment>
<dbReference type="Pfam" id="PF02879">
    <property type="entry name" value="PGM_PMM_II"/>
    <property type="match status" value="1"/>
</dbReference>
<dbReference type="EMBL" id="OUUY01000099">
    <property type="protein sequence ID" value="SPQ01368.1"/>
    <property type="molecule type" value="Genomic_DNA"/>
</dbReference>
<evidence type="ECO:0000313" key="12">
    <source>
        <dbReference type="EMBL" id="SPQ01368.1"/>
    </source>
</evidence>
<dbReference type="GO" id="GO:0004614">
    <property type="term" value="F:phosphoglucomutase activity"/>
    <property type="evidence" value="ECO:0007669"/>
    <property type="project" value="UniProtKB-EC"/>
</dbReference>
<dbReference type="InterPro" id="IPR005843">
    <property type="entry name" value="A-D-PHexomutase_C"/>
</dbReference>
<dbReference type="GO" id="GO:0008973">
    <property type="term" value="F:phosphopentomutase activity"/>
    <property type="evidence" value="ECO:0007669"/>
    <property type="project" value="TreeGrafter"/>
</dbReference>
<dbReference type="InterPro" id="IPR005845">
    <property type="entry name" value="A-D-PHexomutase_a/b/a-II"/>
</dbReference>
<evidence type="ECO:0000259" key="11">
    <source>
        <dbReference type="Pfam" id="PF02880"/>
    </source>
</evidence>
<accession>A0A2U3QJ12</accession>
<dbReference type="SUPFAM" id="SSF53738">
    <property type="entry name" value="Phosphoglucomutase, first 3 domains"/>
    <property type="match status" value="3"/>
</dbReference>
<feature type="domain" description="Alpha-D-phosphohexomutase alpha/beta/alpha" evidence="10">
    <location>
        <begin position="228"/>
        <end position="316"/>
    </location>
</feature>
<dbReference type="GO" id="GO:0005975">
    <property type="term" value="P:carbohydrate metabolic process"/>
    <property type="evidence" value="ECO:0007669"/>
    <property type="project" value="InterPro"/>
</dbReference>
<comment type="similarity">
    <text evidence="2 7">Belongs to the phosphohexose mutase family.</text>
</comment>
<dbReference type="GO" id="GO:0000287">
    <property type="term" value="F:magnesium ion binding"/>
    <property type="evidence" value="ECO:0007669"/>
    <property type="project" value="InterPro"/>
</dbReference>
<dbReference type="InterPro" id="IPR016055">
    <property type="entry name" value="A-D-PHexomutase_a/b/a-I/II/III"/>
</dbReference>
<evidence type="ECO:0000256" key="5">
    <source>
        <dbReference type="ARBA" id="ARBA00022842"/>
    </source>
</evidence>
<protein>
    <submittedName>
        <fullName evidence="12">Phosphoglucomutase (Pgm)</fullName>
        <ecNumber evidence="12">5.4.2.2</ecNumber>
    </submittedName>
</protein>
<evidence type="ECO:0000256" key="3">
    <source>
        <dbReference type="ARBA" id="ARBA00022553"/>
    </source>
</evidence>
<feature type="domain" description="Alpha-D-phosphohexomutase alpha/beta/alpha" evidence="9">
    <location>
        <begin position="42"/>
        <end position="187"/>
    </location>
</feature>
<evidence type="ECO:0000259" key="8">
    <source>
        <dbReference type="Pfam" id="PF00408"/>
    </source>
</evidence>
<name>A0A2U3QJ12_9BACT</name>
<keyword evidence="4 7" id="KW-0479">Metal-binding</keyword>
<evidence type="ECO:0000259" key="10">
    <source>
        <dbReference type="Pfam" id="PF02879"/>
    </source>
</evidence>
<dbReference type="InterPro" id="IPR005844">
    <property type="entry name" value="A-D-PHexomutase_a/b/a-I"/>
</dbReference>
<dbReference type="Gene3D" id="3.30.310.50">
    <property type="entry name" value="Alpha-D-phosphohexomutase, C-terminal domain"/>
    <property type="match status" value="1"/>
</dbReference>
<evidence type="ECO:0000256" key="4">
    <source>
        <dbReference type="ARBA" id="ARBA00022723"/>
    </source>
</evidence>
<feature type="domain" description="Alpha-D-phosphohexomutase alpha/beta/alpha" evidence="11">
    <location>
        <begin position="324"/>
        <end position="436"/>
    </location>
</feature>
<evidence type="ECO:0000256" key="6">
    <source>
        <dbReference type="ARBA" id="ARBA00023235"/>
    </source>
</evidence>
<dbReference type="OrthoDB" id="9806956at2"/>
<dbReference type="Proteomes" id="UP000245125">
    <property type="component" value="Unassembled WGS sequence"/>
</dbReference>
<evidence type="ECO:0000256" key="7">
    <source>
        <dbReference type="RuleBase" id="RU004326"/>
    </source>
</evidence>
<dbReference type="SUPFAM" id="SSF55957">
    <property type="entry name" value="Phosphoglucomutase, C-terminal domain"/>
    <property type="match status" value="1"/>
</dbReference>
<evidence type="ECO:0000256" key="2">
    <source>
        <dbReference type="ARBA" id="ARBA00010231"/>
    </source>
</evidence>
<evidence type="ECO:0000256" key="1">
    <source>
        <dbReference type="ARBA" id="ARBA00001946"/>
    </source>
</evidence>
<dbReference type="PANTHER" id="PTHR45745">
    <property type="entry name" value="PHOSPHOMANNOMUTASE 45A"/>
    <property type="match status" value="1"/>
</dbReference>
<keyword evidence="3" id="KW-0597">Phosphoprotein</keyword>
<dbReference type="InterPro" id="IPR016066">
    <property type="entry name" value="A-D-PHexomutase_CS"/>
</dbReference>
<evidence type="ECO:0000313" key="13">
    <source>
        <dbReference type="Proteomes" id="UP000245125"/>
    </source>
</evidence>
<dbReference type="Pfam" id="PF00408">
    <property type="entry name" value="PGM_PMM_IV"/>
    <property type="match status" value="1"/>
</dbReference>
<keyword evidence="6 12" id="KW-0413">Isomerase</keyword>
<evidence type="ECO:0000259" key="9">
    <source>
        <dbReference type="Pfam" id="PF02878"/>
    </source>
</evidence>
<dbReference type="EC" id="5.4.2.2" evidence="12"/>